<keyword evidence="4" id="KW-1185">Reference proteome</keyword>
<protein>
    <recommendedName>
        <fullName evidence="5">TRAP transporter substrate-binding protein DctP</fullName>
    </recommendedName>
</protein>
<evidence type="ECO:0000256" key="2">
    <source>
        <dbReference type="SAM" id="SignalP"/>
    </source>
</evidence>
<dbReference type="KEGG" id="ldn:H9L06_00965"/>
<dbReference type="InterPro" id="IPR018389">
    <property type="entry name" value="DctP_fam"/>
</dbReference>
<accession>A0A7G9S566</accession>
<evidence type="ECO:0000313" key="4">
    <source>
        <dbReference type="Proteomes" id="UP000515934"/>
    </source>
</evidence>
<dbReference type="PANTHER" id="PTHR33376:SF15">
    <property type="entry name" value="BLL6794 PROTEIN"/>
    <property type="match status" value="1"/>
</dbReference>
<dbReference type="InterPro" id="IPR038404">
    <property type="entry name" value="TRAP_DctP_sf"/>
</dbReference>
<dbReference type="GO" id="GO:0055085">
    <property type="term" value="P:transmembrane transport"/>
    <property type="evidence" value="ECO:0007669"/>
    <property type="project" value="InterPro"/>
</dbReference>
<dbReference type="PANTHER" id="PTHR33376">
    <property type="match status" value="1"/>
</dbReference>
<name>A0A7G9S566_9MICO</name>
<reference evidence="3 4" key="1">
    <citation type="submission" date="2020-08" db="EMBL/GenBank/DDBJ databases">
        <title>Genome sequence of Leucobacter denitrificans KACC 14055T.</title>
        <authorList>
            <person name="Hyun D.-W."/>
            <person name="Bae J.-W."/>
        </authorList>
    </citation>
    <scope>NUCLEOTIDE SEQUENCE [LARGE SCALE GENOMIC DNA]</scope>
    <source>
        <strain evidence="3 4">KACC 14055</strain>
    </source>
</reference>
<dbReference type="Gene3D" id="3.40.190.170">
    <property type="entry name" value="Bacterial extracellular solute-binding protein, family 7"/>
    <property type="match status" value="1"/>
</dbReference>
<dbReference type="AlphaFoldDB" id="A0A7G9S566"/>
<gene>
    <name evidence="3" type="ORF">H9L06_00965</name>
</gene>
<dbReference type="PROSITE" id="PS51257">
    <property type="entry name" value="PROKAR_LIPOPROTEIN"/>
    <property type="match status" value="1"/>
</dbReference>
<dbReference type="EMBL" id="CP060716">
    <property type="protein sequence ID" value="QNN62991.1"/>
    <property type="molecule type" value="Genomic_DNA"/>
</dbReference>
<evidence type="ECO:0000256" key="1">
    <source>
        <dbReference type="ARBA" id="ARBA00022729"/>
    </source>
</evidence>
<dbReference type="Proteomes" id="UP000515934">
    <property type="component" value="Chromosome"/>
</dbReference>
<sequence>MKYQKNARKRRLISSVGLVASATLLLAACAGGDSGDKGGDSVASEDFSPVTLSYADVGGESTNGAPFYAFADEVAAATDDKVTFESFFSGSLLGVTDSLGGVQSGTADLSYVGASAFPNEIPIAHWNNSMGAVSSSTYPLSILQGYIAQQEWALSDPELTAELDANNLMVIWNSLPDTRTALICKDEPVLTLEDAKGKRLGVSGTPPSLPEMERLGFTQVQLSPVEWYEGLQRGVVDCVGGTPTAAATYSLFEVAKHWTFADFNGSPGTYTMMNKEKFESLPTAAQDAIWDALPTWLVERGKEWIKNYEALVTAQDEYDVSFYDPDEDFQNLVVDEQAKAYEALADSAPDTVADPAAFLDNFRSIYDKWETRLSEELDLPTEHTKDTLEEIAEFDSDAIDWDVFRDMLAEVYDAHRPTA</sequence>
<feature type="signal peptide" evidence="2">
    <location>
        <begin position="1"/>
        <end position="27"/>
    </location>
</feature>
<organism evidence="3 4">
    <name type="scientific">Leucobacter denitrificans</name>
    <dbReference type="NCBI Taxonomy" id="683042"/>
    <lineage>
        <taxon>Bacteria</taxon>
        <taxon>Bacillati</taxon>
        <taxon>Actinomycetota</taxon>
        <taxon>Actinomycetes</taxon>
        <taxon>Micrococcales</taxon>
        <taxon>Microbacteriaceae</taxon>
        <taxon>Leucobacter</taxon>
    </lineage>
</organism>
<dbReference type="Pfam" id="PF03480">
    <property type="entry name" value="DctP"/>
    <property type="match status" value="1"/>
</dbReference>
<proteinExistence type="predicted"/>
<evidence type="ECO:0000313" key="3">
    <source>
        <dbReference type="EMBL" id="QNN62991.1"/>
    </source>
</evidence>
<dbReference type="RefSeq" id="WP_187555459.1">
    <property type="nucleotide sequence ID" value="NZ_CP060716.1"/>
</dbReference>
<feature type="chain" id="PRO_5039632812" description="TRAP transporter substrate-binding protein DctP" evidence="2">
    <location>
        <begin position="28"/>
        <end position="419"/>
    </location>
</feature>
<evidence type="ECO:0008006" key="5">
    <source>
        <dbReference type="Google" id="ProtNLM"/>
    </source>
</evidence>
<keyword evidence="1 2" id="KW-0732">Signal</keyword>